<feature type="region of interest" description="Disordered" evidence="1">
    <location>
        <begin position="30"/>
        <end position="49"/>
    </location>
</feature>
<feature type="region of interest" description="Disordered" evidence="1">
    <location>
        <begin position="646"/>
        <end position="702"/>
    </location>
</feature>
<feature type="compositionally biased region" description="Polar residues" evidence="1">
    <location>
        <begin position="912"/>
        <end position="934"/>
    </location>
</feature>
<dbReference type="Gene3D" id="1.10.12.10">
    <property type="entry name" value="Lyase 2-enoyl-coa Hydratase, Chain A, domain 2"/>
    <property type="match status" value="1"/>
</dbReference>
<dbReference type="PANTHER" id="PTHR43684">
    <property type="match status" value="1"/>
</dbReference>
<feature type="compositionally biased region" description="Basic and acidic residues" evidence="1">
    <location>
        <begin position="811"/>
        <end position="820"/>
    </location>
</feature>
<feature type="compositionally biased region" description="Polar residues" evidence="1">
    <location>
        <begin position="296"/>
        <end position="305"/>
    </location>
</feature>
<proteinExistence type="predicted"/>
<feature type="compositionally biased region" description="Polar residues" evidence="1">
    <location>
        <begin position="800"/>
        <end position="810"/>
    </location>
</feature>
<feature type="compositionally biased region" description="Basic and acidic residues" evidence="1">
    <location>
        <begin position="306"/>
        <end position="317"/>
    </location>
</feature>
<dbReference type="CDD" id="cd06558">
    <property type="entry name" value="crotonase-like"/>
    <property type="match status" value="1"/>
</dbReference>
<keyword evidence="3" id="KW-1185">Reference proteome</keyword>
<accession>A0A8X6PV15</accession>
<dbReference type="OrthoDB" id="409763at2759"/>
<feature type="region of interest" description="Disordered" evidence="1">
    <location>
        <begin position="295"/>
        <end position="317"/>
    </location>
</feature>
<feature type="compositionally biased region" description="Low complexity" evidence="1">
    <location>
        <begin position="34"/>
        <end position="49"/>
    </location>
</feature>
<evidence type="ECO:0000313" key="2">
    <source>
        <dbReference type="EMBL" id="GFT82751.1"/>
    </source>
</evidence>
<evidence type="ECO:0000256" key="1">
    <source>
        <dbReference type="SAM" id="MobiDB-lite"/>
    </source>
</evidence>
<name>A0A8X6PV15_NEPPI</name>
<dbReference type="Gene3D" id="3.90.226.10">
    <property type="entry name" value="2-enoyl-CoA Hydratase, Chain A, domain 1"/>
    <property type="match status" value="1"/>
</dbReference>
<feature type="compositionally biased region" description="Basic and acidic residues" evidence="1">
    <location>
        <begin position="666"/>
        <end position="680"/>
    </location>
</feature>
<dbReference type="PANTHER" id="PTHR43684:SF11">
    <property type="entry name" value="CHROMO DOMAIN-CONTAINING PROTEIN"/>
    <property type="match status" value="1"/>
</dbReference>
<dbReference type="Proteomes" id="UP000887013">
    <property type="component" value="Unassembled WGS sequence"/>
</dbReference>
<evidence type="ECO:0000313" key="3">
    <source>
        <dbReference type="Proteomes" id="UP000887013"/>
    </source>
</evidence>
<dbReference type="SUPFAM" id="SSF52096">
    <property type="entry name" value="ClpP/crotonase"/>
    <property type="match status" value="1"/>
</dbReference>
<protein>
    <submittedName>
        <fullName evidence="2">Chromodomain Y-like protein 2</fullName>
    </submittedName>
</protein>
<dbReference type="InterPro" id="IPR014748">
    <property type="entry name" value="Enoyl-CoA_hydra_C"/>
</dbReference>
<dbReference type="EMBL" id="BMAW01072403">
    <property type="protein sequence ID" value="GFT82751.1"/>
    <property type="molecule type" value="Genomic_DNA"/>
</dbReference>
<feature type="compositionally biased region" description="Low complexity" evidence="1">
    <location>
        <begin position="681"/>
        <end position="692"/>
    </location>
</feature>
<dbReference type="AlphaFoldDB" id="A0A8X6PV15"/>
<feature type="compositionally biased region" description="Basic and acidic residues" evidence="1">
    <location>
        <begin position="900"/>
        <end position="911"/>
    </location>
</feature>
<feature type="region of interest" description="Disordered" evidence="1">
    <location>
        <begin position="772"/>
        <end position="838"/>
    </location>
</feature>
<comment type="caution">
    <text evidence="2">The sequence shown here is derived from an EMBL/GenBank/DDBJ whole genome shotgun (WGS) entry which is preliminary data.</text>
</comment>
<reference evidence="2" key="1">
    <citation type="submission" date="2020-08" db="EMBL/GenBank/DDBJ databases">
        <title>Multicomponent nature underlies the extraordinary mechanical properties of spider dragline silk.</title>
        <authorList>
            <person name="Kono N."/>
            <person name="Nakamura H."/>
            <person name="Mori M."/>
            <person name="Yoshida Y."/>
            <person name="Ohtoshi R."/>
            <person name="Malay A.D."/>
            <person name="Moran D.A.P."/>
            <person name="Tomita M."/>
            <person name="Numata K."/>
            <person name="Arakawa K."/>
        </authorList>
    </citation>
    <scope>NUCLEOTIDE SEQUENCE</scope>
</reference>
<dbReference type="Pfam" id="PF00378">
    <property type="entry name" value="ECH_1"/>
    <property type="match status" value="1"/>
</dbReference>
<dbReference type="InterPro" id="IPR001753">
    <property type="entry name" value="Enoyl-CoA_hydra/iso"/>
</dbReference>
<gene>
    <name evidence="2" type="primary">Cdyl2</name>
    <name evidence="2" type="ORF">NPIL_484811</name>
</gene>
<organism evidence="2 3">
    <name type="scientific">Nephila pilipes</name>
    <name type="common">Giant wood spider</name>
    <name type="synonym">Nephila maculata</name>
    <dbReference type="NCBI Taxonomy" id="299642"/>
    <lineage>
        <taxon>Eukaryota</taxon>
        <taxon>Metazoa</taxon>
        <taxon>Ecdysozoa</taxon>
        <taxon>Arthropoda</taxon>
        <taxon>Chelicerata</taxon>
        <taxon>Arachnida</taxon>
        <taxon>Araneae</taxon>
        <taxon>Araneomorphae</taxon>
        <taxon>Entelegynae</taxon>
        <taxon>Araneoidea</taxon>
        <taxon>Nephilidae</taxon>
        <taxon>Nephila</taxon>
    </lineage>
</organism>
<feature type="region of interest" description="Disordered" evidence="1">
    <location>
        <begin position="58"/>
        <end position="111"/>
    </location>
</feature>
<feature type="region of interest" description="Disordered" evidence="1">
    <location>
        <begin position="893"/>
        <end position="934"/>
    </location>
</feature>
<dbReference type="InterPro" id="IPR029045">
    <property type="entry name" value="ClpP/crotonase-like_dom_sf"/>
</dbReference>
<feature type="compositionally biased region" description="Polar residues" evidence="1">
    <location>
        <begin position="94"/>
        <end position="111"/>
    </location>
</feature>
<feature type="compositionally biased region" description="Low complexity" evidence="1">
    <location>
        <begin position="73"/>
        <end position="86"/>
    </location>
</feature>
<dbReference type="InterPro" id="IPR051053">
    <property type="entry name" value="ECH/Chromodomain_protein"/>
</dbReference>
<sequence length="1266" mass="140659">MDKSIQNVKNVHAANSLPLDPDILDSQPRWPRCNSFSSSSNDSSVFSNSPHQAEIHLTNDGQHSKHLSKRNRNSSGSSISSNMSCVSDKDTKKTSVTISSNSVPQVAQSEMGNDVESLARLACSNMSSNNFNLQHEALISNGLTCSDTLNSVLPFRHNLRRNIRKKKCSCDCTATCTTLVVRRYNETTLERETVISSTKVQTCMQNNAAQTIHNMSFENNFSPNKADNNRKRRSEVEKLYDSLHEIKWAKNFSPDNILRQINIRQAASCSLFGKSTTEKPNSIVSKPCKRQKIDYDQSSSASCTKHSLERKKSTKSDLKQMTTNFTLRSHIKNGITSREIMSSNYINSNKNSPLKELNISDVFESHEKNSISPLLAKNKHNYLKSCTDSSLKPEFPESSSVLNENCVQKRDEECSINLYSSTELATSLPINYLFNLKNEPNTRMNNSDTKPNYPSTYYGIAEEGIHTIDACFLEVGAEVVVSTCIEKDCDIPHLTSISDSNISDKHSTIHDNPPVLEPCISLHEHISFQNIQCKITPNLYGEKLFCIANPREFMYAENHVQVNSYVNKDQNQHESTKALPKLNSNINSRYLHNLLIKDARKKILSKYLRIMRAKAVIVPTEKSRKKEYPTASSISNNIMKKNSSLSTFSGSSDFNVRRKKNSSHSPIDRMSDKCMKRKENSSLSSLSKTSEQSSERKSSIFIPKSKITNGSIERKKLTPSPICKISDEIAIGKENTSLSSIGRRSRVAVTRKENLCTSPIDSVAGKESSFLSSVGKRSQTRKDNSLVLPVKRSRTKVTSKENSSLSSVSRTSDESVERKNSAQSQISSKNIRRKENSSISVIDKSSSVNVTRKANSSNSPISQTIDTSVIANKSPIKGNSSSLHISTVSPISVKAQESSLKTDEEKPESKTVRSSNQKISHSNLPQRMPVNQNPGGSIMYSNDNQSFNHEISGSRNMMNQSVIVQTSTNVLRVQHAPVPSATYMPISIKAKDNKTTSEIPRPRAVSFTCHYQTIKVNRENCYTQVQLKLSRGCSILLTVETLTEMKEILNRTNQDCHCRTLILNGIGDSFCLGLDLLPLLGPQKIKASNDMAVAVKEFIEALSEFKKPFVAVANGSAFGLGMTILNHADISIASDAATFCLPQTSLGYFPEGGATLTLPQAVGSTIATDLILRGRLLTAQEAKDIGLVSEIMEAKCLPYDLVSRVKMLAENSLPSMETAKAMLRMRLHLDLMMVLENEVKLLPKIWLSRSCQEAIQNTTHTWLLGE</sequence>